<feature type="region of interest" description="Disordered" evidence="1">
    <location>
        <begin position="82"/>
        <end position="102"/>
    </location>
</feature>
<evidence type="ECO:0000313" key="2">
    <source>
        <dbReference type="EMBL" id="GBP61273.1"/>
    </source>
</evidence>
<evidence type="ECO:0000256" key="1">
    <source>
        <dbReference type="SAM" id="MobiDB-lite"/>
    </source>
</evidence>
<organism evidence="2 3">
    <name type="scientific">Eumeta variegata</name>
    <name type="common">Bagworm moth</name>
    <name type="synonym">Eumeta japonica</name>
    <dbReference type="NCBI Taxonomy" id="151549"/>
    <lineage>
        <taxon>Eukaryota</taxon>
        <taxon>Metazoa</taxon>
        <taxon>Ecdysozoa</taxon>
        <taxon>Arthropoda</taxon>
        <taxon>Hexapoda</taxon>
        <taxon>Insecta</taxon>
        <taxon>Pterygota</taxon>
        <taxon>Neoptera</taxon>
        <taxon>Endopterygota</taxon>
        <taxon>Lepidoptera</taxon>
        <taxon>Glossata</taxon>
        <taxon>Ditrysia</taxon>
        <taxon>Tineoidea</taxon>
        <taxon>Psychidae</taxon>
        <taxon>Oiketicinae</taxon>
        <taxon>Eumeta</taxon>
    </lineage>
</organism>
<protein>
    <submittedName>
        <fullName evidence="2">Uncharacterized protein</fullName>
    </submittedName>
</protein>
<dbReference type="AlphaFoldDB" id="A0A4C1XDJ8"/>
<dbReference type="Proteomes" id="UP000299102">
    <property type="component" value="Unassembled WGS sequence"/>
</dbReference>
<sequence>MTVLGDVHGGRASASARMYEAYKAYTAQGKEKEIESAGSGRHVPAIRRAPGSSAPLLTLLTIEGETGTRNKYEGDIEIQRRTGIEIEDESRSGEDNETKIAI</sequence>
<keyword evidence="3" id="KW-1185">Reference proteome</keyword>
<comment type="caution">
    <text evidence="2">The sequence shown here is derived from an EMBL/GenBank/DDBJ whole genome shotgun (WGS) entry which is preliminary data.</text>
</comment>
<dbReference type="EMBL" id="BGZK01000809">
    <property type="protein sequence ID" value="GBP61273.1"/>
    <property type="molecule type" value="Genomic_DNA"/>
</dbReference>
<proteinExistence type="predicted"/>
<gene>
    <name evidence="2" type="ORF">EVAR_52761_1</name>
</gene>
<name>A0A4C1XDJ8_EUMVA</name>
<evidence type="ECO:0000313" key="3">
    <source>
        <dbReference type="Proteomes" id="UP000299102"/>
    </source>
</evidence>
<accession>A0A4C1XDJ8</accession>
<reference evidence="2 3" key="1">
    <citation type="journal article" date="2019" name="Commun. Biol.">
        <title>The bagworm genome reveals a unique fibroin gene that provides high tensile strength.</title>
        <authorList>
            <person name="Kono N."/>
            <person name="Nakamura H."/>
            <person name="Ohtoshi R."/>
            <person name="Tomita M."/>
            <person name="Numata K."/>
            <person name="Arakawa K."/>
        </authorList>
    </citation>
    <scope>NUCLEOTIDE SEQUENCE [LARGE SCALE GENOMIC DNA]</scope>
</reference>